<dbReference type="InterPro" id="IPR052702">
    <property type="entry name" value="MscS-like_channel"/>
</dbReference>
<dbReference type="EMBL" id="JXYS01000075">
    <property type="protein sequence ID" value="KJF16724.1"/>
    <property type="molecule type" value="Genomic_DNA"/>
</dbReference>
<sequence>MQSHTISEEPNIDANQSKPPKKRSGRQASVVPLSPKERSELEAVVRKSTAPIGQVARASIALWSNEGVGTNEIAQRLQISTETVCKWKRRFINYGVELLDDAPRSGKPRSIDDEKIAEILRITLEEEPPLATQWSTSSMSKRIGVSPASISRIWRTFGLKPHVLGYFNISTDPAFAEKVRDITGIYLNPPDAALVLCIDEKTQIQALDRTQPLLPMRPFVPERQTHDYKRNGTTNLFAALDVASGKVITNTTKAHRAIEFIAFLDQVKKEVPKELEVHVILDNYATHKTDAVRAWLIKNPRFHFHFTPTYSSWMNLVERWFSELTTKMLHTSTHKSQKQLVASINTWAERWNQDPTPFRWVKTADEIFASMAKYLGN</sequence>
<organism evidence="3 4">
    <name type="scientific">Acidithrix ferrooxidans</name>
    <dbReference type="NCBI Taxonomy" id="1280514"/>
    <lineage>
        <taxon>Bacteria</taxon>
        <taxon>Bacillati</taxon>
        <taxon>Actinomycetota</taxon>
        <taxon>Acidimicrobiia</taxon>
        <taxon>Acidimicrobiales</taxon>
        <taxon>Acidimicrobiaceae</taxon>
        <taxon>Acidithrix</taxon>
    </lineage>
</organism>
<dbReference type="InterPro" id="IPR047655">
    <property type="entry name" value="Transpos_IS630-like"/>
</dbReference>
<dbReference type="SUPFAM" id="SSF53098">
    <property type="entry name" value="Ribonuclease H-like"/>
    <property type="match status" value="1"/>
</dbReference>
<keyword evidence="4" id="KW-1185">Reference proteome</keyword>
<comment type="caution">
    <text evidence="3">The sequence shown here is derived from an EMBL/GenBank/DDBJ whole genome shotgun (WGS) entry which is preliminary data.</text>
</comment>
<dbReference type="GO" id="GO:0003676">
    <property type="term" value="F:nucleic acid binding"/>
    <property type="evidence" value="ECO:0007669"/>
    <property type="project" value="InterPro"/>
</dbReference>
<gene>
    <name evidence="3" type="ORF">AXFE_23890</name>
</gene>
<dbReference type="NCBIfam" id="NF033545">
    <property type="entry name" value="transpos_IS630"/>
    <property type="match status" value="1"/>
</dbReference>
<dbReference type="InterPro" id="IPR009057">
    <property type="entry name" value="Homeodomain-like_sf"/>
</dbReference>
<protein>
    <submittedName>
        <fullName evidence="3">Integrase core domain protein</fullName>
    </submittedName>
</protein>
<dbReference type="Pfam" id="PF13358">
    <property type="entry name" value="DDE_3"/>
    <property type="match status" value="1"/>
</dbReference>
<dbReference type="RefSeq" id="WP_235347800.1">
    <property type="nucleotide sequence ID" value="NZ_JXYS01000075.1"/>
</dbReference>
<accession>A0A0D8HFR3</accession>
<dbReference type="InterPro" id="IPR012337">
    <property type="entry name" value="RNaseH-like_sf"/>
</dbReference>
<evidence type="ECO:0000259" key="2">
    <source>
        <dbReference type="Pfam" id="PF13358"/>
    </source>
</evidence>
<dbReference type="Pfam" id="PF13565">
    <property type="entry name" value="HTH_32"/>
    <property type="match status" value="1"/>
</dbReference>
<dbReference type="InterPro" id="IPR038717">
    <property type="entry name" value="Tc1-like_DDE_dom"/>
</dbReference>
<dbReference type="Proteomes" id="UP000032360">
    <property type="component" value="Unassembled WGS sequence"/>
</dbReference>
<dbReference type="PANTHER" id="PTHR30347:SF1">
    <property type="entry name" value="MECHANOSENSITIVE CHANNEL MSCK"/>
    <property type="match status" value="1"/>
</dbReference>
<dbReference type="InterPro" id="IPR036397">
    <property type="entry name" value="RNaseH_sf"/>
</dbReference>
<dbReference type="AlphaFoldDB" id="A0A0D8HFR3"/>
<name>A0A0D8HFR3_9ACTN</name>
<proteinExistence type="predicted"/>
<evidence type="ECO:0000313" key="4">
    <source>
        <dbReference type="Proteomes" id="UP000032360"/>
    </source>
</evidence>
<evidence type="ECO:0000256" key="1">
    <source>
        <dbReference type="SAM" id="MobiDB-lite"/>
    </source>
</evidence>
<feature type="region of interest" description="Disordered" evidence="1">
    <location>
        <begin position="1"/>
        <end position="35"/>
    </location>
</feature>
<dbReference type="PANTHER" id="PTHR30347">
    <property type="entry name" value="POTASSIUM CHANNEL RELATED"/>
    <property type="match status" value="1"/>
</dbReference>
<reference evidence="3 4" key="1">
    <citation type="submission" date="2015-01" db="EMBL/GenBank/DDBJ databases">
        <title>Draft genome of the acidophilic iron oxidizer Acidithrix ferrooxidans strain Py-F3.</title>
        <authorList>
            <person name="Poehlein A."/>
            <person name="Eisen S."/>
            <person name="Schloemann M."/>
            <person name="Johnson B.D."/>
            <person name="Daniel R."/>
            <person name="Muehling M."/>
        </authorList>
    </citation>
    <scope>NUCLEOTIDE SEQUENCE [LARGE SCALE GENOMIC DNA]</scope>
    <source>
        <strain evidence="3 4">Py-F3</strain>
    </source>
</reference>
<dbReference type="Gene3D" id="3.30.420.10">
    <property type="entry name" value="Ribonuclease H-like superfamily/Ribonuclease H"/>
    <property type="match status" value="1"/>
</dbReference>
<feature type="domain" description="Tc1-like transposase DDE" evidence="2">
    <location>
        <begin position="195"/>
        <end position="340"/>
    </location>
</feature>
<evidence type="ECO:0000313" key="3">
    <source>
        <dbReference type="EMBL" id="KJF16724.1"/>
    </source>
</evidence>
<dbReference type="SUPFAM" id="SSF46689">
    <property type="entry name" value="Homeodomain-like"/>
    <property type="match status" value="1"/>
</dbReference>
<dbReference type="PATRIC" id="fig|1280514.3.peg.3155"/>